<name>A0AAE0BZ12_9CHLO</name>
<dbReference type="InterPro" id="IPR000644">
    <property type="entry name" value="CBS_dom"/>
</dbReference>
<comment type="caution">
    <text evidence="12">Lacks conserved residue(s) required for the propagation of feature annotation.</text>
</comment>
<keyword evidence="8 11" id="KW-0129">CBS domain</keyword>
<dbReference type="Proteomes" id="UP001190700">
    <property type="component" value="Unassembled WGS sequence"/>
</dbReference>
<evidence type="ECO:0000256" key="11">
    <source>
        <dbReference type="PROSITE-ProRule" id="PRU00703"/>
    </source>
</evidence>
<dbReference type="AlphaFoldDB" id="A0AAE0BZ12"/>
<dbReference type="SMART" id="SM00116">
    <property type="entry name" value="CBS"/>
    <property type="match status" value="2"/>
</dbReference>
<evidence type="ECO:0000256" key="8">
    <source>
        <dbReference type="ARBA" id="ARBA00023122"/>
    </source>
</evidence>
<evidence type="ECO:0000256" key="10">
    <source>
        <dbReference type="ARBA" id="ARBA00023214"/>
    </source>
</evidence>
<feature type="region of interest" description="Disordered" evidence="13">
    <location>
        <begin position="74"/>
        <end position="94"/>
    </location>
</feature>
<dbReference type="EMBL" id="LGRX02031415">
    <property type="protein sequence ID" value="KAK3244788.1"/>
    <property type="molecule type" value="Genomic_DNA"/>
</dbReference>
<keyword evidence="6 12" id="KW-1133">Transmembrane helix</keyword>
<feature type="compositionally biased region" description="Basic and acidic residues" evidence="13">
    <location>
        <begin position="75"/>
        <end position="94"/>
    </location>
</feature>
<feature type="transmembrane region" description="Helical" evidence="12">
    <location>
        <begin position="313"/>
        <end position="336"/>
    </location>
</feature>
<keyword evidence="7 12" id="KW-0406">Ion transport</keyword>
<keyword evidence="3 12" id="KW-0813">Transport</keyword>
<sequence length="875" mass="95773">MRKTFKHFPSKSLVNPNTCGTGAKYTPALKGSLAQLGTKIFLMGVPIASSFSAGRAGSEEEFSEEGALLNTRNEGVTHEELQERKEGEIRPPDPKDVFESLDYEPIENEVSRAEHVCHPVRRHFYGYTGLTLTKYVMTIMIGALTGFIAFIMESAMKHGLHFKAECTAWALETQGLGGGFAIHATISLSLVIFASGLVQFYSPESAGGGVTLVKAFLNGIHIPHLLSVRTLIAKIVGTTAGVLSSLAVGPEGPMVHIGACVAAVLTTPFQTSSFREELSTGHDRGHYPSKRQSKWFNSRLFVSLLSDVDQREFVSAGTAAGLAAAFGAPIGGVLFALEEASSFWNHKVTWRCFLCAASASFVLAFLHGTNTGLVSLEGLKNPSQVQWMQQTPFMILVAGLSGLIGGIFNVLHSWLAAYRAPRSSPTAPIAEAVVICMVTVGCFFVLPYLFMSCQDRPHDWLEEEYGFRFLCEEGQYDEVATMFFSSSEETIKKILQMGEQTDGGYEDPFTRKSLCIFAGAYLMIMSLACGAAVPGGLFMPSIMLGSSFGAVMGSCLDMWWPNWHIQPGLYALIGATAVLGGVFRSTISIVVIVVEGTGGIEFVFTIIIAIVVSDWVASQVHHHGIYEGDLDRDMRLAFLQTEPPSPYSNIMARDIMSKKVLGLRPLEKASRILEVLRTSSHNGFPVFECVKSLDGDEPVVRRGALQGLILRSQLLVLLKHKQFVHKDAKLEPSPSSRHLSGDQDDDDSLEESGGLQPPSSRELVIDTEMRTFHHRWDAQERYRCKEASLLADYTCAAAGTSATSGSDRQLDHMMVDVSHYMNRSVLTVREECSAAKVYTIFRALGLRHMCVVDDLQHPVGMVTRKDLMCSHSEED</sequence>
<dbReference type="Gene3D" id="1.10.3080.10">
    <property type="entry name" value="Clc chloride channel"/>
    <property type="match status" value="1"/>
</dbReference>
<dbReference type="GO" id="GO:0016020">
    <property type="term" value="C:membrane"/>
    <property type="evidence" value="ECO:0007669"/>
    <property type="project" value="UniProtKB-SubCell"/>
</dbReference>
<dbReference type="Pfam" id="PF00654">
    <property type="entry name" value="Voltage_CLC"/>
    <property type="match status" value="1"/>
</dbReference>
<feature type="transmembrane region" description="Helical" evidence="12">
    <location>
        <begin position="569"/>
        <end position="594"/>
    </location>
</feature>
<evidence type="ECO:0000256" key="12">
    <source>
        <dbReference type="RuleBase" id="RU361221"/>
    </source>
</evidence>
<feature type="transmembrane region" description="Helical" evidence="12">
    <location>
        <begin position="132"/>
        <end position="152"/>
    </location>
</feature>
<evidence type="ECO:0000256" key="5">
    <source>
        <dbReference type="ARBA" id="ARBA00022737"/>
    </source>
</evidence>
<keyword evidence="9 12" id="KW-0472">Membrane</keyword>
<keyword evidence="16" id="KW-1185">Reference proteome</keyword>
<dbReference type="Pfam" id="PF00571">
    <property type="entry name" value="CBS"/>
    <property type="match status" value="1"/>
</dbReference>
<dbReference type="PRINTS" id="PR00762">
    <property type="entry name" value="CLCHANNEL"/>
</dbReference>
<keyword evidence="10 12" id="KW-0868">Chloride</keyword>
<dbReference type="PANTHER" id="PTHR11689:SF161">
    <property type="entry name" value="CHLORIDE CHANNEL PROTEIN"/>
    <property type="match status" value="1"/>
</dbReference>
<dbReference type="SUPFAM" id="SSF81340">
    <property type="entry name" value="Clc chloride channel"/>
    <property type="match status" value="1"/>
</dbReference>
<dbReference type="InterPro" id="IPR051280">
    <property type="entry name" value="Cl-channel/antiporter"/>
</dbReference>
<evidence type="ECO:0000256" key="13">
    <source>
        <dbReference type="SAM" id="MobiDB-lite"/>
    </source>
</evidence>
<evidence type="ECO:0000313" key="16">
    <source>
        <dbReference type="Proteomes" id="UP001190700"/>
    </source>
</evidence>
<evidence type="ECO:0000256" key="3">
    <source>
        <dbReference type="ARBA" id="ARBA00022448"/>
    </source>
</evidence>
<feature type="transmembrane region" description="Helical" evidence="12">
    <location>
        <begin position="180"/>
        <end position="201"/>
    </location>
</feature>
<dbReference type="GO" id="GO:0005254">
    <property type="term" value="F:chloride channel activity"/>
    <property type="evidence" value="ECO:0007669"/>
    <property type="project" value="UniProtKB-UniRule"/>
</dbReference>
<evidence type="ECO:0000256" key="2">
    <source>
        <dbReference type="ARBA" id="ARBA00009476"/>
    </source>
</evidence>
<evidence type="ECO:0000256" key="7">
    <source>
        <dbReference type="ARBA" id="ARBA00023065"/>
    </source>
</evidence>
<dbReference type="InterPro" id="IPR014743">
    <property type="entry name" value="Cl-channel_core"/>
</dbReference>
<feature type="domain" description="CBS" evidence="14">
    <location>
        <begin position="821"/>
        <end position="875"/>
    </location>
</feature>
<dbReference type="InterPro" id="IPR046342">
    <property type="entry name" value="CBS_dom_sf"/>
</dbReference>
<feature type="transmembrane region" description="Helical" evidence="12">
    <location>
        <begin position="393"/>
        <end position="417"/>
    </location>
</feature>
<evidence type="ECO:0000256" key="1">
    <source>
        <dbReference type="ARBA" id="ARBA00004141"/>
    </source>
</evidence>
<evidence type="ECO:0000313" key="15">
    <source>
        <dbReference type="EMBL" id="KAK3244788.1"/>
    </source>
</evidence>
<feature type="transmembrane region" description="Helical" evidence="12">
    <location>
        <begin position="348"/>
        <end position="366"/>
    </location>
</feature>
<evidence type="ECO:0000259" key="14">
    <source>
        <dbReference type="PROSITE" id="PS51371"/>
    </source>
</evidence>
<comment type="caution">
    <text evidence="15">The sequence shown here is derived from an EMBL/GenBank/DDBJ whole genome shotgun (WGS) entry which is preliminary data.</text>
</comment>
<protein>
    <recommendedName>
        <fullName evidence="12">Chloride channel protein</fullName>
    </recommendedName>
</protein>
<comment type="subcellular location">
    <subcellularLocation>
        <location evidence="1 12">Membrane</location>
        <topology evidence="1 12">Multi-pass membrane protein</topology>
    </subcellularLocation>
</comment>
<evidence type="ECO:0000256" key="4">
    <source>
        <dbReference type="ARBA" id="ARBA00022692"/>
    </source>
</evidence>
<evidence type="ECO:0000256" key="9">
    <source>
        <dbReference type="ARBA" id="ARBA00023136"/>
    </source>
</evidence>
<evidence type="ECO:0000256" key="6">
    <source>
        <dbReference type="ARBA" id="ARBA00022989"/>
    </source>
</evidence>
<proteinExistence type="inferred from homology"/>
<reference evidence="15 16" key="1">
    <citation type="journal article" date="2015" name="Genome Biol. Evol.">
        <title>Comparative Genomics of a Bacterivorous Green Alga Reveals Evolutionary Causalities and Consequences of Phago-Mixotrophic Mode of Nutrition.</title>
        <authorList>
            <person name="Burns J.A."/>
            <person name="Paasch A."/>
            <person name="Narechania A."/>
            <person name="Kim E."/>
        </authorList>
    </citation>
    <scope>NUCLEOTIDE SEQUENCE [LARGE SCALE GENOMIC DNA]</scope>
    <source>
        <strain evidence="15 16">PLY_AMNH</strain>
    </source>
</reference>
<comment type="similarity">
    <text evidence="2 12">Belongs to the chloride channel (TC 2.A.49) family.</text>
</comment>
<dbReference type="PROSITE" id="PS51371">
    <property type="entry name" value="CBS"/>
    <property type="match status" value="1"/>
</dbReference>
<feature type="transmembrane region" description="Helical" evidence="12">
    <location>
        <begin position="514"/>
        <end position="533"/>
    </location>
</feature>
<feature type="region of interest" description="Disordered" evidence="13">
    <location>
        <begin position="727"/>
        <end position="760"/>
    </location>
</feature>
<feature type="transmembrane region" description="Helical" evidence="12">
    <location>
        <begin position="600"/>
        <end position="617"/>
    </location>
</feature>
<accession>A0AAE0BZ12</accession>
<keyword evidence="5" id="KW-0677">Repeat</keyword>
<keyword evidence="4 12" id="KW-0812">Transmembrane</keyword>
<dbReference type="SUPFAM" id="SSF54631">
    <property type="entry name" value="CBS-domain pair"/>
    <property type="match status" value="1"/>
</dbReference>
<dbReference type="Gene3D" id="3.10.580.10">
    <property type="entry name" value="CBS-domain"/>
    <property type="match status" value="1"/>
</dbReference>
<gene>
    <name evidence="15" type="ORF">CYMTET_45615</name>
</gene>
<dbReference type="PANTHER" id="PTHR11689">
    <property type="entry name" value="CHLORIDE CHANNEL PROTEIN CLC FAMILY MEMBER"/>
    <property type="match status" value="1"/>
</dbReference>
<organism evidence="15 16">
    <name type="scientific">Cymbomonas tetramitiformis</name>
    <dbReference type="NCBI Taxonomy" id="36881"/>
    <lineage>
        <taxon>Eukaryota</taxon>
        <taxon>Viridiplantae</taxon>
        <taxon>Chlorophyta</taxon>
        <taxon>Pyramimonadophyceae</taxon>
        <taxon>Pyramimonadales</taxon>
        <taxon>Pyramimonadaceae</taxon>
        <taxon>Cymbomonas</taxon>
    </lineage>
</organism>
<dbReference type="InterPro" id="IPR001807">
    <property type="entry name" value="ClC"/>
</dbReference>
<feature type="transmembrane region" description="Helical" evidence="12">
    <location>
        <begin position="429"/>
        <end position="450"/>
    </location>
</feature>